<dbReference type="InterPro" id="IPR046869">
    <property type="entry name" value="SLM1/RGC1-like_PH"/>
</dbReference>
<feature type="compositionally biased region" description="Basic and acidic residues" evidence="2">
    <location>
        <begin position="37"/>
        <end position="46"/>
    </location>
</feature>
<dbReference type="Pfam" id="PF20400">
    <property type="entry name" value="BAR_4"/>
    <property type="match status" value="1"/>
</dbReference>
<feature type="region of interest" description="Disordered" evidence="2">
    <location>
        <begin position="819"/>
        <end position="868"/>
    </location>
</feature>
<evidence type="ECO:0000256" key="1">
    <source>
        <dbReference type="ARBA" id="ARBA00022553"/>
    </source>
</evidence>
<dbReference type="InterPro" id="IPR011993">
    <property type="entry name" value="PH-like_dom_sf"/>
</dbReference>
<evidence type="ECO:0000313" key="5">
    <source>
        <dbReference type="Proteomes" id="UP000315783"/>
    </source>
</evidence>
<dbReference type="InterPro" id="IPR027267">
    <property type="entry name" value="AH/BAR_dom_sf"/>
</dbReference>
<feature type="compositionally biased region" description="Low complexity" evidence="2">
    <location>
        <begin position="735"/>
        <end position="747"/>
    </location>
</feature>
<feature type="compositionally biased region" description="Basic and acidic residues" evidence="2">
    <location>
        <begin position="823"/>
        <end position="837"/>
    </location>
</feature>
<dbReference type="Gene3D" id="1.20.1270.60">
    <property type="entry name" value="Arfaptin homology (AH) domain/BAR domain"/>
    <property type="match status" value="1"/>
</dbReference>
<sequence length="868" mass="94427">MDAADASRQLHHPPDSSSFAPQDPHYQLQNHHPRTSYLEHDSHPTPHDYGANIDDSHNQLQPPSGRFTEEWDASQRGSSIIDGHRPNNKLAMQRTASVSSYAAGDDVNLPIRNNTLRKKASIRRTSSLGRSASRRSNKAGSVRSLALHSSSDRDEGHSAFYCPVPTSGNPTTILAERFQTWRKFLKDLIAYFREIQNHYEQRAKSLTKLGNAVNNVPTPANFLKSAGIDDALQLLRSYNKTAIQEAQKAKEIEEDVILALTGLRSDLQLKIKEIKQLSGDFKNSVEKEMGATSKAVSALANVLDKNEVDASSTTGKQDPFLLRLAVDLQVERQIDEENYLHQAYLNLEGSGRELESIVVGEIQKAYNAYAGILKREADNAMNAVGELRDGPIAMPKDQEWIHFVTHEDQVVDPTIPLRTAEQIHYPGQEHLSAQEIRAGLLERKSKYLKSYTAGWYVLSSTHLHEFKSADKNQVPVMSLYLPEQKVGSRSEDGSSSNKFILKGRQTGGMHRGHTWVFRAESYDTMLAWYEDIKALTEKSPEERHQFVRSHSRSISRSSRRSARSASSDGLDDEDEEPFTGGEVDTNPVSRADAAHRRPEPGGRFPSDLQVMTQHGLHASQSPSSLSSGAQDYPSDAHVIAAAGALPGSHPSRDGAFQDNYGYGGGSGYTPMDEVSSQAAIAHQQAQYDGVNPYTSEPVQQREAGGGDLGGGHDAVPVVVADTRVNGDGQEPHQPAPDAALAAEAAPAVDSHEDINTKTYTTAGVSEEEVKNISAAAATTAILDSGTVPRSETPAAIHNKGLEAVPEAEAADHVTALETPLGEELPKRSNRPEGHRTDSIVTISNLDIPGQYPKGGSAADGTASANATE</sequence>
<keyword evidence="1" id="KW-0597">Phosphoprotein</keyword>
<dbReference type="SUPFAM" id="SSF103657">
    <property type="entry name" value="BAR/IMD domain-like"/>
    <property type="match status" value="1"/>
</dbReference>
<protein>
    <submittedName>
        <fullName evidence="4">PH domain-containing protein</fullName>
    </submittedName>
</protein>
<comment type="caution">
    <text evidence="4">The sequence shown here is derived from an EMBL/GenBank/DDBJ whole genome shotgun (WGS) entry which is preliminary data.</text>
</comment>
<dbReference type="InterPro" id="IPR043453">
    <property type="entry name" value="Slm1_PH"/>
</dbReference>
<dbReference type="CDD" id="cd13311">
    <property type="entry name" value="PH_Slm1"/>
    <property type="match status" value="1"/>
</dbReference>
<dbReference type="InterPro" id="IPR046868">
    <property type="entry name" value="BAR_4"/>
</dbReference>
<dbReference type="STRING" id="43265.A0A545W688"/>
<feature type="region of interest" description="Disordered" evidence="2">
    <location>
        <begin position="539"/>
        <end position="607"/>
    </location>
</feature>
<evidence type="ECO:0000256" key="2">
    <source>
        <dbReference type="SAM" id="MobiDB-lite"/>
    </source>
</evidence>
<dbReference type="Pfam" id="PF20399">
    <property type="entry name" value="PH_20"/>
    <property type="match status" value="1"/>
</dbReference>
<accession>A0A545W688</accession>
<dbReference type="PANTHER" id="PTHR31941:SF16">
    <property type="entry name" value="PHOSPHATIDYLINOSITOL 4,5-BISPHOSPHATE-BINDING PROTEIN SLM1-RELATED"/>
    <property type="match status" value="1"/>
</dbReference>
<keyword evidence="5" id="KW-1185">Reference proteome</keyword>
<dbReference type="PANTHER" id="PTHR31941">
    <property type="entry name" value="CYTOSKELETAL SIGNALING PROTEIN SLM1"/>
    <property type="match status" value="1"/>
</dbReference>
<organism evidence="4 5">
    <name type="scientific">Cordyceps javanica</name>
    <dbReference type="NCBI Taxonomy" id="43265"/>
    <lineage>
        <taxon>Eukaryota</taxon>
        <taxon>Fungi</taxon>
        <taxon>Dikarya</taxon>
        <taxon>Ascomycota</taxon>
        <taxon>Pezizomycotina</taxon>
        <taxon>Sordariomycetes</taxon>
        <taxon>Hypocreomycetidae</taxon>
        <taxon>Hypocreales</taxon>
        <taxon>Cordycipitaceae</taxon>
        <taxon>Cordyceps</taxon>
    </lineage>
</organism>
<dbReference type="AlphaFoldDB" id="A0A545W688"/>
<feature type="domain" description="PH" evidence="3">
    <location>
        <begin position="434"/>
        <end position="537"/>
    </location>
</feature>
<feature type="region of interest" description="Disordered" evidence="2">
    <location>
        <begin position="117"/>
        <end position="156"/>
    </location>
</feature>
<dbReference type="Gene3D" id="2.30.29.30">
    <property type="entry name" value="Pleckstrin-homology domain (PH domain)/Phosphotyrosine-binding domain (PTB)"/>
    <property type="match status" value="1"/>
</dbReference>
<dbReference type="InterPro" id="IPR001849">
    <property type="entry name" value="PH_domain"/>
</dbReference>
<name>A0A545W688_9HYPO</name>
<gene>
    <name evidence="4" type="ORF">IF1G_02363</name>
</gene>
<evidence type="ECO:0000313" key="4">
    <source>
        <dbReference type="EMBL" id="TQV98283.1"/>
    </source>
</evidence>
<dbReference type="OrthoDB" id="5598057at2759"/>
<dbReference type="SMART" id="SM00233">
    <property type="entry name" value="PH"/>
    <property type="match status" value="1"/>
</dbReference>
<proteinExistence type="predicted"/>
<reference evidence="4 5" key="1">
    <citation type="journal article" date="2019" name="Appl. Microbiol. Biotechnol.">
        <title>Genome sequence of Isaria javanica and comparative genome analysis insights into family S53 peptidase evolution in fungal entomopathogens.</title>
        <authorList>
            <person name="Lin R."/>
            <person name="Zhang X."/>
            <person name="Xin B."/>
            <person name="Zou M."/>
            <person name="Gao Y."/>
            <person name="Qin F."/>
            <person name="Hu Q."/>
            <person name="Xie B."/>
            <person name="Cheng X."/>
        </authorList>
    </citation>
    <scope>NUCLEOTIDE SEQUENCE [LARGE SCALE GENOMIC DNA]</scope>
    <source>
        <strain evidence="4 5">IJ1G</strain>
    </source>
</reference>
<dbReference type="Proteomes" id="UP000315783">
    <property type="component" value="Unassembled WGS sequence"/>
</dbReference>
<dbReference type="SUPFAM" id="SSF50729">
    <property type="entry name" value="PH domain-like"/>
    <property type="match status" value="1"/>
</dbReference>
<dbReference type="EMBL" id="SPUK01000003">
    <property type="protein sequence ID" value="TQV98283.1"/>
    <property type="molecule type" value="Genomic_DNA"/>
</dbReference>
<evidence type="ECO:0000259" key="3">
    <source>
        <dbReference type="PROSITE" id="PS50003"/>
    </source>
</evidence>
<feature type="region of interest" description="Disordered" evidence="2">
    <location>
        <begin position="1"/>
        <end position="88"/>
    </location>
</feature>
<feature type="region of interest" description="Disordered" evidence="2">
    <location>
        <begin position="728"/>
        <end position="754"/>
    </location>
</feature>
<feature type="compositionally biased region" description="Basic residues" evidence="2">
    <location>
        <begin position="546"/>
        <end position="562"/>
    </location>
</feature>
<dbReference type="PROSITE" id="PS50003">
    <property type="entry name" value="PH_DOMAIN"/>
    <property type="match status" value="1"/>
</dbReference>